<feature type="non-terminal residue" evidence="2">
    <location>
        <position position="60"/>
    </location>
</feature>
<keyword evidence="3" id="KW-1185">Reference proteome</keyword>
<name>A0A1I1M2H8_9SPHI</name>
<feature type="transmembrane region" description="Helical" evidence="1">
    <location>
        <begin position="12"/>
        <end position="32"/>
    </location>
</feature>
<dbReference type="Proteomes" id="UP000199577">
    <property type="component" value="Unassembled WGS sequence"/>
</dbReference>
<dbReference type="EMBL" id="FOLL01000028">
    <property type="protein sequence ID" value="SFC79599.1"/>
    <property type="molecule type" value="Genomic_DNA"/>
</dbReference>
<keyword evidence="1" id="KW-1133">Transmembrane helix</keyword>
<keyword evidence="1" id="KW-0812">Transmembrane</keyword>
<keyword evidence="1" id="KW-0472">Membrane</keyword>
<organism evidence="2 3">
    <name type="scientific">Parapedobacter composti</name>
    <dbReference type="NCBI Taxonomy" id="623281"/>
    <lineage>
        <taxon>Bacteria</taxon>
        <taxon>Pseudomonadati</taxon>
        <taxon>Bacteroidota</taxon>
        <taxon>Sphingobacteriia</taxon>
        <taxon>Sphingobacteriales</taxon>
        <taxon>Sphingobacteriaceae</taxon>
        <taxon>Parapedobacter</taxon>
    </lineage>
</organism>
<accession>A0A1I1M2H8</accession>
<evidence type="ECO:0000313" key="3">
    <source>
        <dbReference type="Proteomes" id="UP000199577"/>
    </source>
</evidence>
<evidence type="ECO:0000256" key="1">
    <source>
        <dbReference type="SAM" id="Phobius"/>
    </source>
</evidence>
<evidence type="ECO:0000313" key="2">
    <source>
        <dbReference type="EMBL" id="SFC79599.1"/>
    </source>
</evidence>
<protein>
    <submittedName>
        <fullName evidence="2">Uncharacterized protein</fullName>
    </submittedName>
</protein>
<dbReference type="AlphaFoldDB" id="A0A1I1M2H8"/>
<proteinExistence type="predicted"/>
<gene>
    <name evidence="2" type="ORF">SAMN05421747_1281</name>
</gene>
<sequence length="60" mass="6404">MEASSTHPKSSFLQIFVSLLVLLCGMAGVGYGQDKKRTYANFQGSYEAGINLFGLLTGSV</sequence>
<reference evidence="2 3" key="1">
    <citation type="submission" date="2016-10" db="EMBL/GenBank/DDBJ databases">
        <authorList>
            <person name="de Groot N.N."/>
        </authorList>
    </citation>
    <scope>NUCLEOTIDE SEQUENCE [LARGE SCALE GENOMIC DNA]</scope>
    <source>
        <strain evidence="2 3">DSM 22900</strain>
    </source>
</reference>